<keyword evidence="3" id="KW-0732">Signal</keyword>
<dbReference type="Pfam" id="PF02950">
    <property type="entry name" value="Conotoxin"/>
    <property type="match status" value="1"/>
</dbReference>
<keyword evidence="2" id="KW-0964">Secreted</keyword>
<accession>A0A0C9S5Q2</accession>
<dbReference type="InterPro" id="IPR004214">
    <property type="entry name" value="Conotoxin"/>
</dbReference>
<dbReference type="GO" id="GO:0008200">
    <property type="term" value="F:ion channel inhibitor activity"/>
    <property type="evidence" value="ECO:0007669"/>
    <property type="project" value="InterPro"/>
</dbReference>
<comment type="subcellular location">
    <subcellularLocation>
        <location evidence="1">Secreted</location>
    </subcellularLocation>
</comment>
<reference evidence="4" key="1">
    <citation type="journal article" date="2015" name="Mar. Biotechnol.">
        <title>High conopeptide diversity in Conus tribblei revealed through analysis of venom duct transcriptome using two high-throughput sequencing platforms.</title>
        <authorList>
            <person name="Barghi N."/>
            <person name="Concepcion G.P."/>
            <person name="Olivera B.M."/>
            <person name="Lluisma A.O."/>
        </authorList>
    </citation>
    <scope>NUCLEOTIDE SEQUENCE</scope>
    <source>
        <tissue evidence="4">Venom duct</tissue>
    </source>
</reference>
<dbReference type="EMBL" id="GCJM01000129">
    <property type="protein sequence ID" value="JAG92749.1"/>
    <property type="molecule type" value="Transcribed_RNA"/>
</dbReference>
<sequence length="68" mass="8107">LLLVAAVLMSIQILVQGDGEEPQTEKINFFTARILSGNKEKRCRRRRKYCSYNYQCCHHFCVRLKCYY</sequence>
<protein>
    <submittedName>
        <fullName evidence="4">Ctr_115_T conopeptide</fullName>
    </submittedName>
</protein>
<feature type="non-terminal residue" evidence="4">
    <location>
        <position position="1"/>
    </location>
</feature>
<feature type="signal peptide" evidence="3">
    <location>
        <begin position="1"/>
        <end position="17"/>
    </location>
</feature>
<evidence type="ECO:0000313" key="4">
    <source>
        <dbReference type="EMBL" id="JAG92749.1"/>
    </source>
</evidence>
<organism evidence="4">
    <name type="scientific">Conus tribblei</name>
    <name type="common">Tribble's cone</name>
    <name type="synonym">Splinoconus tribblei</name>
    <dbReference type="NCBI Taxonomy" id="101761"/>
    <lineage>
        <taxon>Eukaryota</taxon>
        <taxon>Metazoa</taxon>
        <taxon>Spiralia</taxon>
        <taxon>Lophotrochozoa</taxon>
        <taxon>Mollusca</taxon>
        <taxon>Gastropoda</taxon>
        <taxon>Caenogastropoda</taxon>
        <taxon>Neogastropoda</taxon>
        <taxon>Conoidea</taxon>
        <taxon>Conidae</taxon>
        <taxon>Conus</taxon>
        <taxon>Splinoconus</taxon>
    </lineage>
</organism>
<dbReference type="GO" id="GO:0005576">
    <property type="term" value="C:extracellular region"/>
    <property type="evidence" value="ECO:0007669"/>
    <property type="project" value="UniProtKB-SubCell"/>
</dbReference>
<feature type="chain" id="PRO_5002202920" evidence="3">
    <location>
        <begin position="18"/>
        <end position="68"/>
    </location>
</feature>
<dbReference type="AlphaFoldDB" id="A0A0C9S5Q2"/>
<evidence type="ECO:0000256" key="2">
    <source>
        <dbReference type="ARBA" id="ARBA00022525"/>
    </source>
</evidence>
<evidence type="ECO:0000256" key="1">
    <source>
        <dbReference type="ARBA" id="ARBA00004613"/>
    </source>
</evidence>
<proteinExistence type="predicted"/>
<name>A0A0C9S5Q2_CONTD</name>
<evidence type="ECO:0000256" key="3">
    <source>
        <dbReference type="SAM" id="SignalP"/>
    </source>
</evidence>